<sequence length="974" mass="111066">MASRTLTATADSCVSAFHYVLSIPDMADSEWLQQQLSRFNFWAANIRAFSRSKASLNTYSYTKYHPWILELLGVLEKNLRSFGSIDPSYLEAANENDNPKNALHFERVQAVQDTIYRLQRLYASFRRSALIDWSSIAADFIERDREGNDLSTAFEDNATRIIQSRYPDASGALCRRLGQSVALRRKVILYSRGHQVELASRIRIPGSQVAAVNVQTLMVQQPMQSVTYSKESPIPKISPTFPGGIPNVISVRLSEKATSLPESHAQSTTAQSRVSAVSTGSILQGQELKYPRAPKADFLTGEASCSYCSSVLTADEASNTKIWRQHFKRDIKPYVCVADSCKDVNTCFGTSEKWAKHMQQEHQFQWGCSMAVHNSMSFDREEESEEYRLKTHKEDISPSRHSILAKIVSRPASGSFDKCPLCQVAISDLIGVDATKDAGYPDDLYRHIAGHLKSLALMFIPPGINYDDEETESGSLSSDRKSSRISMSADSSNLASLNFEDIGPNLSTDIRNLPKSDSDGQDSQPEIEWSFLSKEEQLGPKVDPVLQNFVRRARPPPRLQDYNSMENWMVFYKVPEDQLMSRSKQEFKRQNMLHEIVNSEHLYLKNLDRLRILYRDALQSQEPPIIPGRKRENFIEQVFGKLEPLKLVNENFLLHEFHQMQDTEAPWITGFSDIFHHWLQAARKLYLNYSANYPLAAYMIRQEAKENLLFQQFLDQTRNHKLSNRLDLQTYLTMPVQRIWRYCIMLTNLSNVPQPIIGAVTEEIKLSKILEELRLFWSECESLVQSGNKNVARLELQSKLILRTDMERVELNLDHLVFRGDLRCAGANCFTLLETHAILFEDYLVLTRRVFRRGSTGMRKEERYEVSKTPIPIQLLVLENKNDDPVVKSPVKGLVAVTSVAPDIPSDPSLTETQRRQAPTAMNADTSFPMYPFRIKHLGKAVYTLYASSAHSRYEWCNEIVQILTLHAGSEVQH</sequence>
<dbReference type="SUPFAM" id="SSF50729">
    <property type="entry name" value="PH domain-like"/>
    <property type="match status" value="1"/>
</dbReference>
<dbReference type="InterPro" id="IPR041675">
    <property type="entry name" value="PH_5"/>
</dbReference>
<dbReference type="InterPro" id="IPR011993">
    <property type="entry name" value="PH-like_dom_sf"/>
</dbReference>
<keyword evidence="1" id="KW-0597">Phosphoprotein</keyword>
<dbReference type="Pfam" id="PF15405">
    <property type="entry name" value="PH_5"/>
    <property type="match status" value="1"/>
</dbReference>
<gene>
    <name evidence="3" type="ORF">BP6252_06586</name>
</gene>
<evidence type="ECO:0000256" key="1">
    <source>
        <dbReference type="ARBA" id="ARBA00022553"/>
    </source>
</evidence>
<dbReference type="PANTHER" id="PTHR46572">
    <property type="entry name" value="RHO1 GDP-GTP EXCHANGE PROTEIN 1-RELATED"/>
    <property type="match status" value="1"/>
</dbReference>
<dbReference type="EMBL" id="PDLM01000006">
    <property type="protein sequence ID" value="RDW75444.1"/>
    <property type="molecule type" value="Genomic_DNA"/>
</dbReference>
<dbReference type="PROSITE" id="PS50010">
    <property type="entry name" value="DH_2"/>
    <property type="match status" value="1"/>
</dbReference>
<reference evidence="3 4" key="1">
    <citation type="journal article" date="2018" name="IMA Fungus">
        <title>IMA Genome-F 9: Draft genome sequence of Annulohypoxylon stygium, Aspergillus mulundensis, Berkeleyomyces basicola (syn. Thielaviopsis basicola), Ceratocystis smalleyi, two Cercospora beticola strains, Coleophoma cylindrospora, Fusarium fracticaudum, Phialophora cf. hyalina, and Morchella septimelata.</title>
        <authorList>
            <person name="Wingfield B.D."/>
            <person name="Bills G.F."/>
            <person name="Dong Y."/>
            <person name="Huang W."/>
            <person name="Nel W.J."/>
            <person name="Swalarsk-Parry B.S."/>
            <person name="Vaghefi N."/>
            <person name="Wilken P.M."/>
            <person name="An Z."/>
            <person name="de Beer Z.W."/>
            <person name="De Vos L."/>
            <person name="Chen L."/>
            <person name="Duong T.A."/>
            <person name="Gao Y."/>
            <person name="Hammerbacher A."/>
            <person name="Kikkert J.R."/>
            <person name="Li Y."/>
            <person name="Li H."/>
            <person name="Li K."/>
            <person name="Li Q."/>
            <person name="Liu X."/>
            <person name="Ma X."/>
            <person name="Naidoo K."/>
            <person name="Pethybridge S.J."/>
            <person name="Sun J."/>
            <person name="Steenkamp E.T."/>
            <person name="van der Nest M.A."/>
            <person name="van Wyk S."/>
            <person name="Wingfield M.J."/>
            <person name="Xiong C."/>
            <person name="Yue Q."/>
            <person name="Zhang X."/>
        </authorList>
    </citation>
    <scope>NUCLEOTIDE SEQUENCE [LARGE SCALE GENOMIC DNA]</scope>
    <source>
        <strain evidence="3 4">BP6252</strain>
    </source>
</reference>
<name>A0A3D8RNH2_9HELO</name>
<protein>
    <recommendedName>
        <fullName evidence="2">DH domain-containing protein</fullName>
    </recommendedName>
</protein>
<evidence type="ECO:0000259" key="2">
    <source>
        <dbReference type="PROSITE" id="PS50010"/>
    </source>
</evidence>
<feature type="domain" description="DH" evidence="2">
    <location>
        <begin position="588"/>
        <end position="783"/>
    </location>
</feature>
<dbReference type="GO" id="GO:0005085">
    <property type="term" value="F:guanyl-nucleotide exchange factor activity"/>
    <property type="evidence" value="ECO:0007669"/>
    <property type="project" value="InterPro"/>
</dbReference>
<evidence type="ECO:0000313" key="3">
    <source>
        <dbReference type="EMBL" id="RDW75444.1"/>
    </source>
</evidence>
<dbReference type="PANTHER" id="PTHR46572:SF1">
    <property type="entry name" value="RHO1 GUANINE NUCLEOTIDE EXCHANGE FACTOR TUS1"/>
    <property type="match status" value="1"/>
</dbReference>
<evidence type="ECO:0000313" key="4">
    <source>
        <dbReference type="Proteomes" id="UP000256645"/>
    </source>
</evidence>
<accession>A0A3D8RNH2</accession>
<comment type="caution">
    <text evidence="3">The sequence shown here is derived from an EMBL/GenBank/DDBJ whole genome shotgun (WGS) entry which is preliminary data.</text>
</comment>
<dbReference type="InterPro" id="IPR000219">
    <property type="entry name" value="DH_dom"/>
</dbReference>
<dbReference type="InterPro" id="IPR052233">
    <property type="entry name" value="Rho-type_GEFs"/>
</dbReference>
<dbReference type="STRING" id="1849047.A0A3D8RNH2"/>
<dbReference type="Pfam" id="PF00621">
    <property type="entry name" value="RhoGEF"/>
    <property type="match status" value="1"/>
</dbReference>
<keyword evidence="4" id="KW-1185">Reference proteome</keyword>
<dbReference type="InterPro" id="IPR035899">
    <property type="entry name" value="DBL_dom_sf"/>
</dbReference>
<dbReference type="SUPFAM" id="SSF48065">
    <property type="entry name" value="DBL homology domain (DH-domain)"/>
    <property type="match status" value="1"/>
</dbReference>
<dbReference type="Gene3D" id="1.20.900.10">
    <property type="entry name" value="Dbl homology (DH) domain"/>
    <property type="match status" value="1"/>
</dbReference>
<dbReference type="Proteomes" id="UP000256645">
    <property type="component" value="Unassembled WGS sequence"/>
</dbReference>
<dbReference type="AlphaFoldDB" id="A0A3D8RNH2"/>
<proteinExistence type="predicted"/>
<organism evidence="3 4">
    <name type="scientific">Coleophoma cylindrospora</name>
    <dbReference type="NCBI Taxonomy" id="1849047"/>
    <lineage>
        <taxon>Eukaryota</taxon>
        <taxon>Fungi</taxon>
        <taxon>Dikarya</taxon>
        <taxon>Ascomycota</taxon>
        <taxon>Pezizomycotina</taxon>
        <taxon>Leotiomycetes</taxon>
        <taxon>Helotiales</taxon>
        <taxon>Dermateaceae</taxon>
        <taxon>Coleophoma</taxon>
    </lineage>
</organism>
<dbReference type="Gene3D" id="2.30.29.30">
    <property type="entry name" value="Pleckstrin-homology domain (PH domain)/Phosphotyrosine-binding domain (PTB)"/>
    <property type="match status" value="1"/>
</dbReference>
<dbReference type="OrthoDB" id="660555at2759"/>
<dbReference type="SMART" id="SM00325">
    <property type="entry name" value="RhoGEF"/>
    <property type="match status" value="1"/>
</dbReference>